<gene>
    <name evidence="2" type="ORF">B8X00_10315</name>
</gene>
<evidence type="ECO:0000313" key="2">
    <source>
        <dbReference type="EMBL" id="PAK77579.1"/>
    </source>
</evidence>
<feature type="transmembrane region" description="Helical" evidence="1">
    <location>
        <begin position="356"/>
        <end position="376"/>
    </location>
</feature>
<dbReference type="PANTHER" id="PTHR34219">
    <property type="entry name" value="IRON-REGULATED INNER MEMBRANE PROTEIN-RELATED"/>
    <property type="match status" value="1"/>
</dbReference>
<dbReference type="PANTHER" id="PTHR34219:SF4">
    <property type="entry name" value="PEPSY DOMAIN-CONTAINING PROTEIN"/>
    <property type="match status" value="1"/>
</dbReference>
<evidence type="ECO:0008006" key="4">
    <source>
        <dbReference type="Google" id="ProtNLM"/>
    </source>
</evidence>
<feature type="transmembrane region" description="Helical" evidence="1">
    <location>
        <begin position="396"/>
        <end position="416"/>
    </location>
</feature>
<name>A0A269XWK5_9PROT</name>
<dbReference type="Proteomes" id="UP000216151">
    <property type="component" value="Unassembled WGS sequence"/>
</dbReference>
<proteinExistence type="predicted"/>
<evidence type="ECO:0000256" key="1">
    <source>
        <dbReference type="SAM" id="Phobius"/>
    </source>
</evidence>
<organism evidence="2 3">
    <name type="scientific">Acetobacter fabarum</name>
    <dbReference type="NCBI Taxonomy" id="483199"/>
    <lineage>
        <taxon>Bacteria</taxon>
        <taxon>Pseudomonadati</taxon>
        <taxon>Pseudomonadota</taxon>
        <taxon>Alphaproteobacteria</taxon>
        <taxon>Acetobacterales</taxon>
        <taxon>Acetobacteraceae</taxon>
        <taxon>Acetobacter</taxon>
    </lineage>
</organism>
<dbReference type="InterPro" id="IPR005625">
    <property type="entry name" value="PepSY-ass_TM"/>
</dbReference>
<evidence type="ECO:0000313" key="3">
    <source>
        <dbReference type="Proteomes" id="UP000216151"/>
    </source>
</evidence>
<sequence length="511" mass="56311">MGILGPKPPLCSVWKCRACSLWRAFSGAARMTPARRSRLAWLHRWAGLVSGWAAFAIFLTGTLALFDTELTRWMQPETAITLDKTSLTSTAIEHAQQILRDNERAGALPSFLLLPDARDPTLRVLHYDGHSFVGPVLAPHTGRPIPVRQTEGGNFFFNFHYTLHLPNPWGERLVAMIAFAFAALVLSGVLLHLKRLVPDYFTLRLKAALPRSLLDLHVLTGSAMLPFHIMITWSGLILTAENALPVLQLEQEPPTQTEAPQQSSTHWAPQASLVVMLQQAQAHLGSMPSYVLFDDGKTTFSAIQHDSLNANDLSAEFDSQTGEFLSQSKEPSPIENAFYTLNGLHLARSMGLLLRWLWFAGGLASSIMVASGLVYYTARQKKQTTHAFGLARRLNIALLGGLITACLSFFVLNRLIPVQWQARAALEVAGFFGVWASCLLLVMIIPIRKSARIIAWTTGLIGLALPVIDGLTVPLQAWGSMLHLTVNGMFLLTGLSAMGSLRFLPVWRSHD</sequence>
<dbReference type="AlphaFoldDB" id="A0A269XWK5"/>
<feature type="transmembrane region" description="Helical" evidence="1">
    <location>
        <begin position="454"/>
        <end position="475"/>
    </location>
</feature>
<reference evidence="2 3" key="1">
    <citation type="submission" date="2017-04" db="EMBL/GenBank/DDBJ databases">
        <title>Kefir bacterial isolates.</title>
        <authorList>
            <person name="Kim Y."/>
            <person name="Blasche S."/>
            <person name="Patil K.R."/>
        </authorList>
    </citation>
    <scope>NUCLEOTIDE SEQUENCE [LARGE SCALE GENOMIC DNA]</scope>
    <source>
        <strain evidence="2 3">KR</strain>
    </source>
</reference>
<feature type="transmembrane region" description="Helical" evidence="1">
    <location>
        <begin position="173"/>
        <end position="193"/>
    </location>
</feature>
<dbReference type="Pfam" id="PF03929">
    <property type="entry name" value="PepSY_TM"/>
    <property type="match status" value="1"/>
</dbReference>
<keyword evidence="3" id="KW-1185">Reference proteome</keyword>
<feature type="transmembrane region" description="Helical" evidence="1">
    <location>
        <begin position="428"/>
        <end position="447"/>
    </location>
</feature>
<keyword evidence="1" id="KW-1133">Transmembrane helix</keyword>
<protein>
    <recommendedName>
        <fullName evidence="4">Peptidase</fullName>
    </recommendedName>
</protein>
<feature type="transmembrane region" description="Helical" evidence="1">
    <location>
        <begin position="45"/>
        <end position="66"/>
    </location>
</feature>
<feature type="transmembrane region" description="Helical" evidence="1">
    <location>
        <begin position="214"/>
        <end position="238"/>
    </location>
</feature>
<accession>A0A269XWK5</accession>
<dbReference type="EMBL" id="NCXK01000016">
    <property type="protein sequence ID" value="PAK77579.1"/>
    <property type="molecule type" value="Genomic_DNA"/>
</dbReference>
<comment type="caution">
    <text evidence="2">The sequence shown here is derived from an EMBL/GenBank/DDBJ whole genome shotgun (WGS) entry which is preliminary data.</text>
</comment>
<feature type="transmembrane region" description="Helical" evidence="1">
    <location>
        <begin position="481"/>
        <end position="504"/>
    </location>
</feature>
<dbReference type="OrthoDB" id="9776609at2"/>
<keyword evidence="1" id="KW-0472">Membrane</keyword>
<keyword evidence="1" id="KW-0812">Transmembrane</keyword>